<gene>
    <name evidence="3" type="ORF">QBC37DRAFT_323607</name>
</gene>
<feature type="transmembrane region" description="Helical" evidence="2">
    <location>
        <begin position="608"/>
        <end position="636"/>
    </location>
</feature>
<keyword evidence="2" id="KW-0812">Transmembrane</keyword>
<keyword evidence="2" id="KW-0472">Membrane</keyword>
<accession>A0AAN6Y1I8</accession>
<protein>
    <submittedName>
        <fullName evidence="3">Uncharacterized protein</fullName>
    </submittedName>
</protein>
<evidence type="ECO:0000313" key="3">
    <source>
        <dbReference type="EMBL" id="KAK4209656.1"/>
    </source>
</evidence>
<evidence type="ECO:0000256" key="1">
    <source>
        <dbReference type="SAM" id="MobiDB-lite"/>
    </source>
</evidence>
<dbReference type="AlphaFoldDB" id="A0AAN6Y1I8"/>
<dbReference type="Proteomes" id="UP001301769">
    <property type="component" value="Unassembled WGS sequence"/>
</dbReference>
<name>A0AAN6Y1I8_9PEZI</name>
<feature type="region of interest" description="Disordered" evidence="1">
    <location>
        <begin position="22"/>
        <end position="48"/>
    </location>
</feature>
<dbReference type="EMBL" id="MU858198">
    <property type="protein sequence ID" value="KAK4209656.1"/>
    <property type="molecule type" value="Genomic_DNA"/>
</dbReference>
<reference evidence="3" key="1">
    <citation type="journal article" date="2023" name="Mol. Phylogenet. Evol.">
        <title>Genome-scale phylogeny and comparative genomics of the fungal order Sordariales.</title>
        <authorList>
            <person name="Hensen N."/>
            <person name="Bonometti L."/>
            <person name="Westerberg I."/>
            <person name="Brannstrom I.O."/>
            <person name="Guillou S."/>
            <person name="Cros-Aarteil S."/>
            <person name="Calhoun S."/>
            <person name="Haridas S."/>
            <person name="Kuo A."/>
            <person name="Mondo S."/>
            <person name="Pangilinan J."/>
            <person name="Riley R."/>
            <person name="LaButti K."/>
            <person name="Andreopoulos B."/>
            <person name="Lipzen A."/>
            <person name="Chen C."/>
            <person name="Yan M."/>
            <person name="Daum C."/>
            <person name="Ng V."/>
            <person name="Clum A."/>
            <person name="Steindorff A."/>
            <person name="Ohm R.A."/>
            <person name="Martin F."/>
            <person name="Silar P."/>
            <person name="Natvig D.O."/>
            <person name="Lalanne C."/>
            <person name="Gautier V."/>
            <person name="Ament-Velasquez S.L."/>
            <person name="Kruys A."/>
            <person name="Hutchinson M.I."/>
            <person name="Powell A.J."/>
            <person name="Barry K."/>
            <person name="Miller A.N."/>
            <person name="Grigoriev I.V."/>
            <person name="Debuchy R."/>
            <person name="Gladieux P."/>
            <person name="Hiltunen Thoren M."/>
            <person name="Johannesson H."/>
        </authorList>
    </citation>
    <scope>NUCLEOTIDE SEQUENCE</scope>
    <source>
        <strain evidence="3">PSN293</strain>
    </source>
</reference>
<keyword evidence="2" id="KW-1133">Transmembrane helix</keyword>
<evidence type="ECO:0000313" key="4">
    <source>
        <dbReference type="Proteomes" id="UP001301769"/>
    </source>
</evidence>
<comment type="caution">
    <text evidence="3">The sequence shown here is derived from an EMBL/GenBank/DDBJ whole genome shotgun (WGS) entry which is preliminary data.</text>
</comment>
<organism evidence="3 4">
    <name type="scientific">Rhypophila decipiens</name>
    <dbReference type="NCBI Taxonomy" id="261697"/>
    <lineage>
        <taxon>Eukaryota</taxon>
        <taxon>Fungi</taxon>
        <taxon>Dikarya</taxon>
        <taxon>Ascomycota</taxon>
        <taxon>Pezizomycotina</taxon>
        <taxon>Sordariomycetes</taxon>
        <taxon>Sordariomycetidae</taxon>
        <taxon>Sordariales</taxon>
        <taxon>Naviculisporaceae</taxon>
        <taxon>Rhypophila</taxon>
    </lineage>
</organism>
<feature type="transmembrane region" description="Helical" evidence="2">
    <location>
        <begin position="60"/>
        <end position="83"/>
    </location>
</feature>
<feature type="transmembrane region" description="Helical" evidence="2">
    <location>
        <begin position="169"/>
        <end position="194"/>
    </location>
</feature>
<sequence length="718" mass="78694">MPSPQQAGVGPHNASRVSLISTDTLNFDPPPAPLAPSTPPPPLPPRKQSKKVYTRSFWRALGRFILFHVPAIGITLGLLDVYLKQLTWNATADQLAGLLFAAKVHEALIIASLFDMVYYSICRAILGRRGVPFGYLTAAFQLNSPFYFLSREFWSPLASLHRSGTASSFGIALLLLVSFLVASLAGASSGVIILPKVGWWHFTEGTSTIWRTLGGSDPGLDGQVVSPADAMYPLRVDLGTVREGCLNPEIDNSSTYLSYCPFSDFADPANGAYVPMRAMDNIGSGTTNLTLSVSDGRMALLYNDIVSSHVAVATCPVVLVHDLLVSTAFSWTIYRTDEPIKITPKLSGPGGRAVSLKQPRVVVQCIDAPVPLVPLNANSSRPSYNFRITTSYYPGGNFTLDRELFESALDSGASFGFLDLNPYLSFQTSVAIWTIQYDPLVGEMSLGLCLVDARWLTSDMWIIPAGTAVSTTQHSVTVDRNETLNYRIQDPAEIITIDPAWCNLLNVSLVDEDGRLNYSFTKIESYHSQFLFQEGVAMNLAVFLADGLAFVPYAHSWRAHWTRGGPWKANPNFDTPFGVVDELSDYILITADYYQNGYAYNFTEITTVLSWTVLFVHLFLVLVHFFMVFMCGGCWYTNAWSSLGQVLALALDSRPTGELIGEGGAVVNKGATWNLRAVVRDTDELNGQVGIVLTKMKGKKESQDPEVRGRLIPPGKRS</sequence>
<feature type="region of interest" description="Disordered" evidence="1">
    <location>
        <begin position="698"/>
        <end position="718"/>
    </location>
</feature>
<evidence type="ECO:0000256" key="2">
    <source>
        <dbReference type="SAM" id="Phobius"/>
    </source>
</evidence>
<reference evidence="3" key="2">
    <citation type="submission" date="2023-05" db="EMBL/GenBank/DDBJ databases">
        <authorList>
            <consortium name="Lawrence Berkeley National Laboratory"/>
            <person name="Steindorff A."/>
            <person name="Hensen N."/>
            <person name="Bonometti L."/>
            <person name="Westerberg I."/>
            <person name="Brannstrom I.O."/>
            <person name="Guillou S."/>
            <person name="Cros-Aarteil S."/>
            <person name="Calhoun S."/>
            <person name="Haridas S."/>
            <person name="Kuo A."/>
            <person name="Mondo S."/>
            <person name="Pangilinan J."/>
            <person name="Riley R."/>
            <person name="Labutti K."/>
            <person name="Andreopoulos B."/>
            <person name="Lipzen A."/>
            <person name="Chen C."/>
            <person name="Yanf M."/>
            <person name="Daum C."/>
            <person name="Ng V."/>
            <person name="Clum A."/>
            <person name="Ohm R."/>
            <person name="Martin F."/>
            <person name="Silar P."/>
            <person name="Natvig D."/>
            <person name="Lalanne C."/>
            <person name="Gautier V."/>
            <person name="Ament-Velasquez S.L."/>
            <person name="Kruys A."/>
            <person name="Hutchinson M.I."/>
            <person name="Powell A.J."/>
            <person name="Barry K."/>
            <person name="Miller A.N."/>
            <person name="Grigoriev I.V."/>
            <person name="Debuchy R."/>
            <person name="Gladieux P."/>
            <person name="Thoren M.H."/>
            <person name="Johannesson H."/>
        </authorList>
    </citation>
    <scope>NUCLEOTIDE SEQUENCE</scope>
    <source>
        <strain evidence="3">PSN293</strain>
    </source>
</reference>
<feature type="compositionally biased region" description="Basic and acidic residues" evidence="1">
    <location>
        <begin position="699"/>
        <end position="709"/>
    </location>
</feature>
<proteinExistence type="predicted"/>
<feature type="compositionally biased region" description="Pro residues" evidence="1">
    <location>
        <begin position="28"/>
        <end position="45"/>
    </location>
</feature>
<feature type="transmembrane region" description="Helical" evidence="2">
    <location>
        <begin position="95"/>
        <end position="118"/>
    </location>
</feature>
<keyword evidence="4" id="KW-1185">Reference proteome</keyword>